<comment type="caution">
    <text evidence="2">The sequence shown here is derived from an EMBL/GenBank/DDBJ whole genome shotgun (WGS) entry which is preliminary data.</text>
</comment>
<dbReference type="InterPro" id="IPR013321">
    <property type="entry name" value="Arc_rbn_hlx_hlx"/>
</dbReference>
<dbReference type="STRING" id="36807.Mlaev_02504"/>
<dbReference type="GO" id="GO:0006355">
    <property type="term" value="P:regulation of DNA-templated transcription"/>
    <property type="evidence" value="ECO:0007669"/>
    <property type="project" value="InterPro"/>
</dbReference>
<dbReference type="GO" id="GO:0003677">
    <property type="term" value="F:DNA binding"/>
    <property type="evidence" value="ECO:0007669"/>
    <property type="project" value="InterPro"/>
</dbReference>
<protein>
    <recommendedName>
        <fullName evidence="1">Arc-like DNA binding domain-containing protein</fullName>
    </recommendedName>
</protein>
<keyword evidence="3" id="KW-1185">Reference proteome</keyword>
<organism evidence="2 3">
    <name type="scientific">Microbacterium laevaniformans</name>
    <dbReference type="NCBI Taxonomy" id="36807"/>
    <lineage>
        <taxon>Bacteria</taxon>
        <taxon>Bacillati</taxon>
        <taxon>Actinomycetota</taxon>
        <taxon>Actinomycetes</taxon>
        <taxon>Micrococcales</taxon>
        <taxon>Microbacteriaceae</taxon>
        <taxon>Microbacterium</taxon>
    </lineage>
</organism>
<dbReference type="RefSeq" id="WP_061683633.1">
    <property type="nucleotide sequence ID" value="NZ_LRAD01000056.1"/>
</dbReference>
<feature type="domain" description="Arc-like DNA binding" evidence="1">
    <location>
        <begin position="11"/>
        <end position="54"/>
    </location>
</feature>
<sequence>MPLDPIAGRADKAQFNVYLPRGLITQVKHRAIDEGLSLSSFVERVLQASLDTPSSTRQKEDLS</sequence>
<dbReference type="AlphaFoldDB" id="A0A150H6T1"/>
<dbReference type="Pfam" id="PF03869">
    <property type="entry name" value="Arc"/>
    <property type="match status" value="1"/>
</dbReference>
<dbReference type="EMBL" id="LRAD01000056">
    <property type="protein sequence ID" value="KXZ57724.1"/>
    <property type="molecule type" value="Genomic_DNA"/>
</dbReference>
<dbReference type="SUPFAM" id="SSF47598">
    <property type="entry name" value="Ribbon-helix-helix"/>
    <property type="match status" value="1"/>
</dbReference>
<dbReference type="InterPro" id="IPR005569">
    <property type="entry name" value="Arc_DNA-bd_dom"/>
</dbReference>
<evidence type="ECO:0000313" key="3">
    <source>
        <dbReference type="Proteomes" id="UP000075357"/>
    </source>
</evidence>
<evidence type="ECO:0000313" key="2">
    <source>
        <dbReference type="EMBL" id="KXZ57724.1"/>
    </source>
</evidence>
<name>A0A150H6T1_9MICO</name>
<dbReference type="Proteomes" id="UP000075357">
    <property type="component" value="Unassembled WGS sequence"/>
</dbReference>
<proteinExistence type="predicted"/>
<dbReference type="PATRIC" id="fig|36807.3.peg.2551"/>
<evidence type="ECO:0000259" key="1">
    <source>
        <dbReference type="Pfam" id="PF03869"/>
    </source>
</evidence>
<accession>A0A150H6T1</accession>
<gene>
    <name evidence="2" type="ORF">Mlaev_02504</name>
</gene>
<dbReference type="InterPro" id="IPR010985">
    <property type="entry name" value="Ribbon_hlx_hlx"/>
</dbReference>
<reference evidence="2 3" key="1">
    <citation type="submission" date="2016-01" db="EMBL/GenBank/DDBJ databases">
        <title>Draft genome sequences of Microbacterium laevaniformans LCDC 91-0039 and the type strain of Microbacterium hominis LCDC 84-209.</title>
        <authorList>
            <person name="Bernier A.-M."/>
            <person name="Bernard K."/>
        </authorList>
    </citation>
    <scope>NUCLEOTIDE SEQUENCE [LARGE SCALE GENOMIC DNA]</scope>
    <source>
        <strain evidence="2 3">LCDC 91-0039</strain>
    </source>
</reference>
<dbReference type="Gene3D" id="1.10.1220.10">
    <property type="entry name" value="Met repressor-like"/>
    <property type="match status" value="1"/>
</dbReference>